<evidence type="ECO:0000313" key="3">
    <source>
        <dbReference type="Proteomes" id="UP001500842"/>
    </source>
</evidence>
<proteinExistence type="predicted"/>
<accession>A0ABN2AKL6</accession>
<organism evidence="2 3">
    <name type="scientific">Nocardioides humi</name>
    <dbReference type="NCBI Taxonomy" id="449461"/>
    <lineage>
        <taxon>Bacteria</taxon>
        <taxon>Bacillati</taxon>
        <taxon>Actinomycetota</taxon>
        <taxon>Actinomycetes</taxon>
        <taxon>Propionibacteriales</taxon>
        <taxon>Nocardioidaceae</taxon>
        <taxon>Nocardioides</taxon>
    </lineage>
</organism>
<dbReference type="SMART" id="SM00421">
    <property type="entry name" value="HTH_LUXR"/>
    <property type="match status" value="1"/>
</dbReference>
<gene>
    <name evidence="2" type="ORF">GCM10009788_25270</name>
</gene>
<evidence type="ECO:0000259" key="1">
    <source>
        <dbReference type="SMART" id="SM00421"/>
    </source>
</evidence>
<feature type="domain" description="HTH luxR-type" evidence="1">
    <location>
        <begin position="274"/>
        <end position="333"/>
    </location>
</feature>
<reference evidence="2 3" key="1">
    <citation type="journal article" date="2019" name="Int. J. Syst. Evol. Microbiol.">
        <title>The Global Catalogue of Microorganisms (GCM) 10K type strain sequencing project: providing services to taxonomists for standard genome sequencing and annotation.</title>
        <authorList>
            <consortium name="The Broad Institute Genomics Platform"/>
            <consortium name="The Broad Institute Genome Sequencing Center for Infectious Disease"/>
            <person name="Wu L."/>
            <person name="Ma J."/>
        </authorList>
    </citation>
    <scope>NUCLEOTIDE SEQUENCE [LARGE SCALE GENOMIC DNA]</scope>
    <source>
        <strain evidence="2 3">JCM 14942</strain>
    </source>
</reference>
<dbReference type="CDD" id="cd06170">
    <property type="entry name" value="LuxR_C_like"/>
    <property type="match status" value="1"/>
</dbReference>
<comment type="caution">
    <text evidence="2">The sequence shown here is derived from an EMBL/GenBank/DDBJ whole genome shotgun (WGS) entry which is preliminary data.</text>
</comment>
<dbReference type="Gene3D" id="1.10.10.10">
    <property type="entry name" value="Winged helix-like DNA-binding domain superfamily/Winged helix DNA-binding domain"/>
    <property type="match status" value="1"/>
</dbReference>
<sequence>MSTPSGAGLPGIRESALLDPVTMEILSTAYLLRPPDEAALVAALADPPRDLRARIAALEDGGFLRRDGEPLEYESPYTVFVALGEARARALMAENARTVALMEALPGLIRAWDLGTADPEGEHPLAVTLVHAHADSWDEWFRHAERERPQRPSLVAPDAGVLRVALVSGHLLRLQERLSGEARVRVLVPSDPTWGRGGDGVADLDGLVEAARAAGVDFRRSEQVASWMYVDPPGLAALPVWWGSPAPENTIAIRTPPVVAAIGLLFDELWATSHAWLADDEPWADVLGLLARGLTDDAVARTLGITARTVRRRVSEAMAELGASSRFTLGMAWRRRT</sequence>
<dbReference type="InterPro" id="IPR000792">
    <property type="entry name" value="Tscrpt_reg_LuxR_C"/>
</dbReference>
<dbReference type="InterPro" id="IPR016032">
    <property type="entry name" value="Sig_transdc_resp-reg_C-effctor"/>
</dbReference>
<dbReference type="InterPro" id="IPR036388">
    <property type="entry name" value="WH-like_DNA-bd_sf"/>
</dbReference>
<evidence type="ECO:0000313" key="2">
    <source>
        <dbReference type="EMBL" id="GAA1520347.1"/>
    </source>
</evidence>
<dbReference type="SUPFAM" id="SSF46894">
    <property type="entry name" value="C-terminal effector domain of the bipartite response regulators"/>
    <property type="match status" value="1"/>
</dbReference>
<dbReference type="RefSeq" id="WP_141003451.1">
    <property type="nucleotide sequence ID" value="NZ_BAAAOR010000022.1"/>
</dbReference>
<dbReference type="EMBL" id="BAAAOR010000022">
    <property type="protein sequence ID" value="GAA1520347.1"/>
    <property type="molecule type" value="Genomic_DNA"/>
</dbReference>
<protein>
    <recommendedName>
        <fullName evidence="1">HTH luxR-type domain-containing protein</fullName>
    </recommendedName>
</protein>
<keyword evidence="3" id="KW-1185">Reference proteome</keyword>
<dbReference type="Proteomes" id="UP001500842">
    <property type="component" value="Unassembled WGS sequence"/>
</dbReference>
<name>A0ABN2AKL6_9ACTN</name>